<accession>A0A1F7YGL9</accession>
<dbReference type="EMBL" id="MGGI01000020">
    <property type="protein sequence ID" value="OGM25748.1"/>
    <property type="molecule type" value="Genomic_DNA"/>
</dbReference>
<evidence type="ECO:0000259" key="4">
    <source>
        <dbReference type="PROSITE" id="PS50868"/>
    </source>
</evidence>
<evidence type="ECO:0000313" key="5">
    <source>
        <dbReference type="EMBL" id="OGM25748.1"/>
    </source>
</evidence>
<name>A0A1F7YGL9_9BACT</name>
<evidence type="ECO:0000259" key="3">
    <source>
        <dbReference type="PROSITE" id="PS50280"/>
    </source>
</evidence>
<dbReference type="GO" id="GO:0016740">
    <property type="term" value="F:transferase activity"/>
    <property type="evidence" value="ECO:0007669"/>
    <property type="project" value="UniProtKB-KW"/>
</dbReference>
<evidence type="ECO:0000256" key="2">
    <source>
        <dbReference type="ARBA" id="ARBA00022691"/>
    </source>
</evidence>
<feature type="domain" description="SET" evidence="3">
    <location>
        <begin position="1"/>
        <end position="106"/>
    </location>
</feature>
<dbReference type="PROSITE" id="PS50280">
    <property type="entry name" value="SET"/>
    <property type="match status" value="1"/>
</dbReference>
<dbReference type="InterPro" id="IPR009097">
    <property type="entry name" value="Cyclic_Pdiesterase"/>
</dbReference>
<dbReference type="InterPro" id="IPR046341">
    <property type="entry name" value="SET_dom_sf"/>
</dbReference>
<dbReference type="CDD" id="cd08161">
    <property type="entry name" value="SET"/>
    <property type="match status" value="1"/>
</dbReference>
<sequence>MIYVFFYEKEISGKGKGVFASEFIPKGTLIWKLTEAKKYKKEEWEKLPEDIKKVCYPDAEGNFIYSEGKGESWNHSCDANAWWTADDELSARRDIQRGEEITYDYATTDIDKTKGNNEEFPWECKCGSTSCRKILHWNDILKPEIYKLHKEHLPSWVEEFVKTNLFTRINTILIPEGSIQRKLIALARKISIEQKELFYIDNKNFYAHITLYSPEYPKSNFEKVAKKVEEFSKNTNRIILDSEGFNTGWGYVGLDFKKSDQVDNLHKLALKELNPLREGRIRNKYENEIKEGKYPPIEVDYIKKYGYHNVLESFHPHLTLARFETEEIAQSIKGGLGTELLPSEITFTYLAISEMGPNGTCTKILKKFKLKK</sequence>
<dbReference type="Gene3D" id="3.90.1140.10">
    <property type="entry name" value="Cyclic phosphodiesterase"/>
    <property type="match status" value="1"/>
</dbReference>
<dbReference type="Gene3D" id="2.170.270.10">
    <property type="entry name" value="SET domain"/>
    <property type="match status" value="1"/>
</dbReference>
<feature type="domain" description="Post-SET" evidence="4">
    <location>
        <begin position="120"/>
        <end position="136"/>
    </location>
</feature>
<comment type="caution">
    <text evidence="5">The sequence shown here is derived from an EMBL/GenBank/DDBJ whole genome shotgun (WGS) entry which is preliminary data.</text>
</comment>
<proteinExistence type="predicted"/>
<dbReference type="InterPro" id="IPR003616">
    <property type="entry name" value="Post-SET_dom"/>
</dbReference>
<keyword evidence="1" id="KW-0808">Transferase</keyword>
<keyword evidence="2" id="KW-0949">S-adenosyl-L-methionine</keyword>
<dbReference type="SUPFAM" id="SSF82199">
    <property type="entry name" value="SET domain"/>
    <property type="match status" value="1"/>
</dbReference>
<evidence type="ECO:0000256" key="1">
    <source>
        <dbReference type="ARBA" id="ARBA00022679"/>
    </source>
</evidence>
<dbReference type="PROSITE" id="PS50868">
    <property type="entry name" value="POST_SET"/>
    <property type="match status" value="1"/>
</dbReference>
<reference evidence="5 6" key="1">
    <citation type="journal article" date="2016" name="Nat. Commun.">
        <title>Thousands of microbial genomes shed light on interconnected biogeochemical processes in an aquifer system.</title>
        <authorList>
            <person name="Anantharaman K."/>
            <person name="Brown C.T."/>
            <person name="Hug L.A."/>
            <person name="Sharon I."/>
            <person name="Castelle C.J."/>
            <person name="Probst A.J."/>
            <person name="Thomas B.C."/>
            <person name="Singh A."/>
            <person name="Wilkins M.J."/>
            <person name="Karaoz U."/>
            <person name="Brodie E.L."/>
            <person name="Williams K.H."/>
            <person name="Hubbard S.S."/>
            <person name="Banfield J.F."/>
        </authorList>
    </citation>
    <scope>NUCLEOTIDE SEQUENCE [LARGE SCALE GENOMIC DNA]</scope>
</reference>
<dbReference type="Pfam" id="PF13563">
    <property type="entry name" value="2_5_RNA_ligase2"/>
    <property type="match status" value="1"/>
</dbReference>
<dbReference type="Proteomes" id="UP000178851">
    <property type="component" value="Unassembled WGS sequence"/>
</dbReference>
<gene>
    <name evidence="5" type="ORF">A2627_01600</name>
</gene>
<dbReference type="SMART" id="SM00317">
    <property type="entry name" value="SET"/>
    <property type="match status" value="1"/>
</dbReference>
<dbReference type="InterPro" id="IPR001214">
    <property type="entry name" value="SET_dom"/>
</dbReference>
<dbReference type="AlphaFoldDB" id="A0A1F7YGL9"/>
<protein>
    <recommendedName>
        <fullName evidence="7">SET domain-containing protein</fullName>
    </recommendedName>
</protein>
<dbReference type="SUPFAM" id="SSF55144">
    <property type="entry name" value="LigT-like"/>
    <property type="match status" value="1"/>
</dbReference>
<organism evidence="5 6">
    <name type="scientific">Candidatus Woesebacteria bacterium RIFCSPHIGHO2_01_FULL_39_28</name>
    <dbReference type="NCBI Taxonomy" id="1802496"/>
    <lineage>
        <taxon>Bacteria</taxon>
        <taxon>Candidatus Woeseibacteriota</taxon>
    </lineage>
</organism>
<evidence type="ECO:0008006" key="7">
    <source>
        <dbReference type="Google" id="ProtNLM"/>
    </source>
</evidence>
<evidence type="ECO:0000313" key="6">
    <source>
        <dbReference type="Proteomes" id="UP000178851"/>
    </source>
</evidence>
<dbReference type="Pfam" id="PF00856">
    <property type="entry name" value="SET"/>
    <property type="match status" value="1"/>
</dbReference>